<organism evidence="2 3">
    <name type="scientific">Mycena metata</name>
    <dbReference type="NCBI Taxonomy" id="1033252"/>
    <lineage>
        <taxon>Eukaryota</taxon>
        <taxon>Fungi</taxon>
        <taxon>Dikarya</taxon>
        <taxon>Basidiomycota</taxon>
        <taxon>Agaricomycotina</taxon>
        <taxon>Agaricomycetes</taxon>
        <taxon>Agaricomycetidae</taxon>
        <taxon>Agaricales</taxon>
        <taxon>Marasmiineae</taxon>
        <taxon>Mycenaceae</taxon>
        <taxon>Mycena</taxon>
    </lineage>
</organism>
<dbReference type="EMBL" id="JARKIB010000005">
    <property type="protein sequence ID" value="KAJ7779607.1"/>
    <property type="molecule type" value="Genomic_DNA"/>
</dbReference>
<feature type="region of interest" description="Disordered" evidence="1">
    <location>
        <begin position="1"/>
        <end position="71"/>
    </location>
</feature>
<reference evidence="2" key="1">
    <citation type="submission" date="2023-03" db="EMBL/GenBank/DDBJ databases">
        <title>Massive genome expansion in bonnet fungi (Mycena s.s.) driven by repeated elements and novel gene families across ecological guilds.</title>
        <authorList>
            <consortium name="Lawrence Berkeley National Laboratory"/>
            <person name="Harder C.B."/>
            <person name="Miyauchi S."/>
            <person name="Viragh M."/>
            <person name="Kuo A."/>
            <person name="Thoen E."/>
            <person name="Andreopoulos B."/>
            <person name="Lu D."/>
            <person name="Skrede I."/>
            <person name="Drula E."/>
            <person name="Henrissat B."/>
            <person name="Morin E."/>
            <person name="Kohler A."/>
            <person name="Barry K."/>
            <person name="LaButti K."/>
            <person name="Morin E."/>
            <person name="Salamov A."/>
            <person name="Lipzen A."/>
            <person name="Mereny Z."/>
            <person name="Hegedus B."/>
            <person name="Baldrian P."/>
            <person name="Stursova M."/>
            <person name="Weitz H."/>
            <person name="Taylor A."/>
            <person name="Grigoriev I.V."/>
            <person name="Nagy L.G."/>
            <person name="Martin F."/>
            <person name="Kauserud H."/>
        </authorList>
    </citation>
    <scope>NUCLEOTIDE SEQUENCE</scope>
    <source>
        <strain evidence="2">CBHHK182m</strain>
    </source>
</reference>
<keyword evidence="3" id="KW-1185">Reference proteome</keyword>
<dbReference type="AlphaFoldDB" id="A0AAD7NXZ8"/>
<gene>
    <name evidence="2" type="ORF">B0H16DRAFT_1710885</name>
</gene>
<accession>A0AAD7NXZ8</accession>
<comment type="caution">
    <text evidence="2">The sequence shown here is derived from an EMBL/GenBank/DDBJ whole genome shotgun (WGS) entry which is preliminary data.</text>
</comment>
<evidence type="ECO:0000313" key="3">
    <source>
        <dbReference type="Proteomes" id="UP001215598"/>
    </source>
</evidence>
<evidence type="ECO:0000256" key="1">
    <source>
        <dbReference type="SAM" id="MobiDB-lite"/>
    </source>
</evidence>
<dbReference type="Proteomes" id="UP001215598">
    <property type="component" value="Unassembled WGS sequence"/>
</dbReference>
<evidence type="ECO:0000313" key="2">
    <source>
        <dbReference type="EMBL" id="KAJ7779607.1"/>
    </source>
</evidence>
<sequence length="206" mass="22900">MSVAAARYQYSSEDSEHPSEHDGHESTTDDEDEKEYAVERAYLSEDDESGARRAQQEEEGSSGGEDGSFEESDDACLLNDIKIPCVYDFPTRKLHSSQFTYKSVAVLDRTLLEQFLGTGHGVHETMRESDEQAKLQGKAGSALILVYITPAEGRHTTTSIAWKEGLKYFINEGENPKRIVAKHEKRGELAGATWIKPDHEANTDAS</sequence>
<proteinExistence type="predicted"/>
<feature type="compositionally biased region" description="Basic and acidic residues" evidence="1">
    <location>
        <begin position="14"/>
        <end position="27"/>
    </location>
</feature>
<protein>
    <submittedName>
        <fullName evidence="2">Uncharacterized protein</fullName>
    </submittedName>
</protein>
<name>A0AAD7NXZ8_9AGAR</name>